<dbReference type="AlphaFoldDB" id="A0AAE1XUN0"/>
<evidence type="ECO:0000256" key="9">
    <source>
        <dbReference type="RuleBase" id="RU367120"/>
    </source>
</evidence>
<comment type="catalytic activity">
    <reaction evidence="8 9">
        <text>geranylgeranyl diphosphate + L-cysteinyl-[protein] = S-geranylgeranyl-L-cysteinyl-[protein] + diphosphate</text>
        <dbReference type="Rhea" id="RHEA:21240"/>
        <dbReference type="Rhea" id="RHEA-COMP:10131"/>
        <dbReference type="Rhea" id="RHEA-COMP:11537"/>
        <dbReference type="ChEBI" id="CHEBI:29950"/>
        <dbReference type="ChEBI" id="CHEBI:33019"/>
        <dbReference type="ChEBI" id="CHEBI:57533"/>
        <dbReference type="ChEBI" id="CHEBI:86021"/>
        <dbReference type="EC" id="2.5.1.60"/>
    </reaction>
</comment>
<keyword evidence="11" id="KW-1185">Reference proteome</keyword>
<dbReference type="SUPFAM" id="SSF52058">
    <property type="entry name" value="L domain-like"/>
    <property type="match status" value="1"/>
</dbReference>
<evidence type="ECO:0000256" key="7">
    <source>
        <dbReference type="ARBA" id="ARBA00031267"/>
    </source>
</evidence>
<sequence>MHGRPRIAPTKEDQEASSLKAAKLRDLQSQVLNFHHNKIYTKEAVEISAKLLESNPEHYTGWNYRKLAVQYLLDQQSENGVDSNSIQSILDEELRVVENALKKNFKSYGAWHHRKWVLSKGHSSIDRELRLLGRFQKLDSRNFHAWNYRRFIAGLRKIPDEEELQYTTDMIYDNFSNYSAWHNRSVLLSNLLGKREKGYHDKEKVFGEEYEFVRNALFTDPDDQSGWFYHLWLLDQTLKREPVLLSSWPPHGSNLCLSVDGSLNDRQPLPVLHFQSKASTFPLILYFSEAVEGVSSSTVTFECKYHAGDDFTWMPLSANKFGFSQAWLTYLKFPNEVHSLEAFPVKVTVAHAAGITSSSGMPCSQSCHISFTVVVPSDDREHSELQTTRRISWKEENIKSCTTQSLEGDILRSLCELEITKENKPTTTKWSMETISNEIAHCQELLSTTNCKIGKLTLARLLMARNTLISYGNPHAGTEVHYEDVLALYRDLMKMDPAHICHYEDEYSLVLLKQLTSNIGSLMKHCYQYQESSSPSMNPYLCVRLNGLSLSRLGSMEQLLWVQMLDLSHNKLRTIEGLEALQLLSCLKLNNNRLCSFTALEPLKTLKSLEALDISYNEIGAHSIDTRRYLCSSPLTHAVGMDWNFKKFTDEDVKLKGHWDAYLLFKDLNLSQLEIAGNAVVNDRLKAFLSKLMPSLKWLDDEECC</sequence>
<dbReference type="SUPFAM" id="SSF48439">
    <property type="entry name" value="Protein prenylyltransferase"/>
    <property type="match status" value="1"/>
</dbReference>
<dbReference type="InterPro" id="IPR002088">
    <property type="entry name" value="Prenyl_trans_a"/>
</dbReference>
<dbReference type="PROSITE" id="PS51147">
    <property type="entry name" value="PFTA"/>
    <property type="match status" value="5"/>
</dbReference>
<dbReference type="Proteomes" id="UP001293254">
    <property type="component" value="Unassembled WGS sequence"/>
</dbReference>
<evidence type="ECO:0000256" key="4">
    <source>
        <dbReference type="ARBA" id="ARBA00022602"/>
    </source>
</evidence>
<dbReference type="EMBL" id="JACGWO010000009">
    <property type="protein sequence ID" value="KAK4418388.1"/>
    <property type="molecule type" value="Genomic_DNA"/>
</dbReference>
<evidence type="ECO:0000256" key="8">
    <source>
        <dbReference type="ARBA" id="ARBA00047658"/>
    </source>
</evidence>
<organism evidence="10 11">
    <name type="scientific">Sesamum alatum</name>
    <dbReference type="NCBI Taxonomy" id="300844"/>
    <lineage>
        <taxon>Eukaryota</taxon>
        <taxon>Viridiplantae</taxon>
        <taxon>Streptophyta</taxon>
        <taxon>Embryophyta</taxon>
        <taxon>Tracheophyta</taxon>
        <taxon>Spermatophyta</taxon>
        <taxon>Magnoliopsida</taxon>
        <taxon>eudicotyledons</taxon>
        <taxon>Gunneridae</taxon>
        <taxon>Pentapetalae</taxon>
        <taxon>asterids</taxon>
        <taxon>lamiids</taxon>
        <taxon>Lamiales</taxon>
        <taxon>Pedaliaceae</taxon>
        <taxon>Sesamum</taxon>
    </lineage>
</organism>
<dbReference type="FunFam" id="3.80.10.10:FF:000756">
    <property type="entry name" value="Rab geranylgeranyl transferase like protein"/>
    <property type="match status" value="1"/>
</dbReference>
<reference evidence="10" key="2">
    <citation type="journal article" date="2024" name="Plant">
        <title>Genomic evolution and insights into agronomic trait innovations of Sesamum species.</title>
        <authorList>
            <person name="Miao H."/>
            <person name="Wang L."/>
            <person name="Qu L."/>
            <person name="Liu H."/>
            <person name="Sun Y."/>
            <person name="Le M."/>
            <person name="Wang Q."/>
            <person name="Wei S."/>
            <person name="Zheng Y."/>
            <person name="Lin W."/>
            <person name="Duan Y."/>
            <person name="Cao H."/>
            <person name="Xiong S."/>
            <person name="Wang X."/>
            <person name="Wei L."/>
            <person name="Li C."/>
            <person name="Ma Q."/>
            <person name="Ju M."/>
            <person name="Zhao R."/>
            <person name="Li G."/>
            <person name="Mu C."/>
            <person name="Tian Q."/>
            <person name="Mei H."/>
            <person name="Zhang T."/>
            <person name="Gao T."/>
            <person name="Zhang H."/>
        </authorList>
    </citation>
    <scope>NUCLEOTIDE SEQUENCE</scope>
    <source>
        <strain evidence="10">3651</strain>
    </source>
</reference>
<evidence type="ECO:0000313" key="10">
    <source>
        <dbReference type="EMBL" id="KAK4418388.1"/>
    </source>
</evidence>
<evidence type="ECO:0000256" key="5">
    <source>
        <dbReference type="ARBA" id="ARBA00022679"/>
    </source>
</evidence>
<dbReference type="PROSITE" id="PS51450">
    <property type="entry name" value="LRR"/>
    <property type="match status" value="1"/>
</dbReference>
<gene>
    <name evidence="10" type="ORF">Salat_2251600</name>
</gene>
<dbReference type="GO" id="GO:0004663">
    <property type="term" value="F:Rab geranylgeranyltransferase activity"/>
    <property type="evidence" value="ECO:0007669"/>
    <property type="project" value="UniProtKB-UniRule"/>
</dbReference>
<dbReference type="PANTHER" id="PTHR11129">
    <property type="entry name" value="PROTEIN FARNESYLTRANSFERASE ALPHA SUBUNIT/RAB GERANYLGERANYL TRANSFERASE ALPHA SUBUNIT"/>
    <property type="match status" value="1"/>
</dbReference>
<protein>
    <recommendedName>
        <fullName evidence="3 9">Geranylgeranyl transferase type-2 subunit alpha</fullName>
        <ecNumber evidence="2 9">2.5.1.60</ecNumber>
    </recommendedName>
    <alternativeName>
        <fullName evidence="7 9">Geranylgeranyl transferase type II subunit alpha</fullName>
    </alternativeName>
</protein>
<evidence type="ECO:0000256" key="6">
    <source>
        <dbReference type="ARBA" id="ARBA00022737"/>
    </source>
</evidence>
<dbReference type="Gene3D" id="3.80.10.10">
    <property type="entry name" value="Ribonuclease Inhibitor"/>
    <property type="match status" value="1"/>
</dbReference>
<keyword evidence="6" id="KW-0677">Repeat</keyword>
<dbReference type="PANTHER" id="PTHR11129:SF2">
    <property type="entry name" value="GERANYLGERANYL TRANSFERASE TYPE-2 SUBUNIT ALPHA"/>
    <property type="match status" value="1"/>
</dbReference>
<accession>A0AAE1XUN0</accession>
<evidence type="ECO:0000313" key="11">
    <source>
        <dbReference type="Proteomes" id="UP001293254"/>
    </source>
</evidence>
<dbReference type="Gene3D" id="1.25.40.120">
    <property type="entry name" value="Protein prenylyltransferase"/>
    <property type="match status" value="1"/>
</dbReference>
<dbReference type="GO" id="GO:0097354">
    <property type="term" value="P:prenylation"/>
    <property type="evidence" value="ECO:0007669"/>
    <property type="project" value="UniProtKB-UniRule"/>
</dbReference>
<keyword evidence="5 9" id="KW-0808">Transferase</keyword>
<dbReference type="InterPro" id="IPR032675">
    <property type="entry name" value="LRR_dom_sf"/>
</dbReference>
<dbReference type="FunFam" id="1.25.40.120:FF:000035">
    <property type="entry name" value="Geranylgeranyl transferase type-2 subunit alpha"/>
    <property type="match status" value="1"/>
</dbReference>
<proteinExistence type="inferred from homology"/>
<comment type="function">
    <text evidence="9">Catalyzes the transfer of a geranyl-geranyl moiety from geranyl-geranyl pyrophosphate to cysteines occuring in specific C-terminal amino acid sequences.</text>
</comment>
<evidence type="ECO:0000256" key="3">
    <source>
        <dbReference type="ARBA" id="ARBA00014772"/>
    </source>
</evidence>
<dbReference type="Pfam" id="PF01239">
    <property type="entry name" value="PPTA"/>
    <property type="match status" value="5"/>
</dbReference>
<dbReference type="InterPro" id="IPR001611">
    <property type="entry name" value="Leu-rich_rpt"/>
</dbReference>
<name>A0AAE1XUN0_9LAMI</name>
<reference evidence="10" key="1">
    <citation type="submission" date="2020-06" db="EMBL/GenBank/DDBJ databases">
        <authorList>
            <person name="Li T."/>
            <person name="Hu X."/>
            <person name="Zhang T."/>
            <person name="Song X."/>
            <person name="Zhang H."/>
            <person name="Dai N."/>
            <person name="Sheng W."/>
            <person name="Hou X."/>
            <person name="Wei L."/>
        </authorList>
    </citation>
    <scope>NUCLEOTIDE SEQUENCE</scope>
    <source>
        <strain evidence="10">3651</strain>
        <tissue evidence="10">Leaf</tissue>
    </source>
</reference>
<evidence type="ECO:0000256" key="1">
    <source>
        <dbReference type="ARBA" id="ARBA00006734"/>
    </source>
</evidence>
<dbReference type="GO" id="GO:0005968">
    <property type="term" value="C:Rab-protein geranylgeranyltransferase complex"/>
    <property type="evidence" value="ECO:0007669"/>
    <property type="project" value="TreeGrafter"/>
</dbReference>
<keyword evidence="4 9" id="KW-0637">Prenyltransferase</keyword>
<comment type="caution">
    <text evidence="10">The sequence shown here is derived from an EMBL/GenBank/DDBJ whole genome shotgun (WGS) entry which is preliminary data.</text>
</comment>
<evidence type="ECO:0000256" key="2">
    <source>
        <dbReference type="ARBA" id="ARBA00012656"/>
    </source>
</evidence>
<comment type="similarity">
    <text evidence="1 9">Belongs to the protein prenyltransferase subunit alpha family.</text>
</comment>
<dbReference type="EC" id="2.5.1.60" evidence="2 9"/>